<evidence type="ECO:0000256" key="1">
    <source>
        <dbReference type="SAM" id="MobiDB-lite"/>
    </source>
</evidence>
<protein>
    <submittedName>
        <fullName evidence="2">Uncharacterized protein</fullName>
    </submittedName>
</protein>
<proteinExistence type="predicted"/>
<name>A0ABD5Q2T6_9EURY</name>
<evidence type="ECO:0000313" key="2">
    <source>
        <dbReference type="EMBL" id="MFC4824821.1"/>
    </source>
</evidence>
<accession>A0ABD5Q2T6</accession>
<comment type="caution">
    <text evidence="2">The sequence shown here is derived from an EMBL/GenBank/DDBJ whole genome shotgun (WGS) entry which is preliminary data.</text>
</comment>
<dbReference type="GeneID" id="73044479"/>
<dbReference type="InterPro" id="IPR055536">
    <property type="entry name" value="DUF7112"/>
</dbReference>
<dbReference type="RefSeq" id="WP_254269462.1">
    <property type="nucleotide sequence ID" value="NZ_CP100400.1"/>
</dbReference>
<feature type="region of interest" description="Disordered" evidence="1">
    <location>
        <begin position="126"/>
        <end position="147"/>
    </location>
</feature>
<feature type="compositionally biased region" description="Acidic residues" evidence="1">
    <location>
        <begin position="132"/>
        <end position="147"/>
    </location>
</feature>
<dbReference type="AlphaFoldDB" id="A0ABD5Q2T6"/>
<evidence type="ECO:0000313" key="3">
    <source>
        <dbReference type="Proteomes" id="UP001595945"/>
    </source>
</evidence>
<gene>
    <name evidence="2" type="ORF">ACFO9K_11180</name>
</gene>
<keyword evidence="3" id="KW-1185">Reference proteome</keyword>
<organism evidence="2 3">
    <name type="scientific">Halorussus aquaticus</name>
    <dbReference type="NCBI Taxonomy" id="2953748"/>
    <lineage>
        <taxon>Archaea</taxon>
        <taxon>Methanobacteriati</taxon>
        <taxon>Methanobacteriota</taxon>
        <taxon>Stenosarchaea group</taxon>
        <taxon>Halobacteria</taxon>
        <taxon>Halobacteriales</taxon>
        <taxon>Haladaptataceae</taxon>
        <taxon>Halorussus</taxon>
    </lineage>
</organism>
<reference evidence="2 3" key="1">
    <citation type="journal article" date="2019" name="Int. J. Syst. Evol. Microbiol.">
        <title>The Global Catalogue of Microorganisms (GCM) 10K type strain sequencing project: providing services to taxonomists for standard genome sequencing and annotation.</title>
        <authorList>
            <consortium name="The Broad Institute Genomics Platform"/>
            <consortium name="The Broad Institute Genome Sequencing Center for Infectious Disease"/>
            <person name="Wu L."/>
            <person name="Ma J."/>
        </authorList>
    </citation>
    <scope>NUCLEOTIDE SEQUENCE [LARGE SCALE GENOMIC DNA]</scope>
    <source>
        <strain evidence="2 3">XZYJ18</strain>
    </source>
</reference>
<dbReference type="Proteomes" id="UP001595945">
    <property type="component" value="Unassembled WGS sequence"/>
</dbReference>
<dbReference type="EMBL" id="JBHSHT010000001">
    <property type="protein sequence ID" value="MFC4824821.1"/>
    <property type="molecule type" value="Genomic_DNA"/>
</dbReference>
<sequence>MADRISSDHSSLTTVRATLVRSGGLDRPKVEIPADHADDRFPDGELVRVVADDTEYRARIESPLTDDGREIRGLYESPTLARNPEDGENHLSTWAEGTGVEFGQSVLVDVIEPGFKYGLREPGERTFYEATESPEESLSDIAEQLDG</sequence>
<dbReference type="Pfam" id="PF23424">
    <property type="entry name" value="DUF7112"/>
    <property type="match status" value="1"/>
</dbReference>